<keyword evidence="1" id="KW-0472">Membrane</keyword>
<dbReference type="EMBL" id="AP019536">
    <property type="protein sequence ID" value="BBI98469.1"/>
    <property type="molecule type" value="Genomic_DNA"/>
</dbReference>
<evidence type="ECO:0000313" key="2">
    <source>
        <dbReference type="EMBL" id="BBI98469.1"/>
    </source>
</evidence>
<keyword evidence="1" id="KW-1133">Transmembrane helix</keyword>
<reference evidence="2 3" key="1">
    <citation type="submission" date="2019-03" db="EMBL/GenBank/DDBJ databases">
        <title>Complete genome sequence of Ferrigenium kumadai strain An22, a microaerophilic iron-oxidizing bacterium isolated from a paddy field soil.</title>
        <authorList>
            <person name="Watanabe T."/>
            <person name="Asakawa S."/>
        </authorList>
    </citation>
    <scope>NUCLEOTIDE SEQUENCE [LARGE SCALE GENOMIC DNA]</scope>
    <source>
        <strain evidence="2 3">An22</strain>
    </source>
</reference>
<name>A0AAN1SZB3_9PROT</name>
<protein>
    <submittedName>
        <fullName evidence="2">Uncharacterized protein</fullName>
    </submittedName>
</protein>
<keyword evidence="3" id="KW-1185">Reference proteome</keyword>
<dbReference type="Proteomes" id="UP001319121">
    <property type="component" value="Chromosome"/>
</dbReference>
<keyword evidence="1" id="KW-0812">Transmembrane</keyword>
<feature type="transmembrane region" description="Helical" evidence="1">
    <location>
        <begin position="6"/>
        <end position="24"/>
    </location>
</feature>
<proteinExistence type="predicted"/>
<evidence type="ECO:0000256" key="1">
    <source>
        <dbReference type="SAM" id="Phobius"/>
    </source>
</evidence>
<organism evidence="2 3">
    <name type="scientific">Ferrigenium kumadai</name>
    <dbReference type="NCBI Taxonomy" id="1682490"/>
    <lineage>
        <taxon>Bacteria</taxon>
        <taxon>Pseudomonadati</taxon>
        <taxon>Pseudomonadota</taxon>
        <taxon>Betaproteobacteria</taxon>
        <taxon>Nitrosomonadales</taxon>
        <taxon>Gallionellaceae</taxon>
        <taxon>Ferrigenium</taxon>
    </lineage>
</organism>
<feature type="transmembrane region" description="Helical" evidence="1">
    <location>
        <begin position="70"/>
        <end position="91"/>
    </location>
</feature>
<dbReference type="KEGG" id="fku:FGKAn22_01620"/>
<sequence length="93" mass="9993">MDGKTIQLLAILGLVGSVLLAVSLNRVLFEVRFAIDTLASSIETVVGKGDVYVFRGLDERLKTASRISNSWVRAGIYCVSASAVLAAWSIYVS</sequence>
<dbReference type="RefSeq" id="WP_212786109.1">
    <property type="nucleotide sequence ID" value="NZ_AP019536.1"/>
</dbReference>
<evidence type="ECO:0000313" key="3">
    <source>
        <dbReference type="Proteomes" id="UP001319121"/>
    </source>
</evidence>
<gene>
    <name evidence="2" type="ORF">FGKAn22_01620</name>
</gene>
<accession>A0AAN1SZB3</accession>
<dbReference type="AlphaFoldDB" id="A0AAN1SZB3"/>